<evidence type="ECO:0008006" key="5">
    <source>
        <dbReference type="Google" id="ProtNLM"/>
    </source>
</evidence>
<dbReference type="InterPro" id="IPR007793">
    <property type="entry name" value="DivIVA_fam"/>
</dbReference>
<comment type="caution">
    <text evidence="3">The sequence shown here is derived from an EMBL/GenBank/DDBJ whole genome shotgun (WGS) entry which is preliminary data.</text>
</comment>
<evidence type="ECO:0000313" key="4">
    <source>
        <dbReference type="Proteomes" id="UP000653674"/>
    </source>
</evidence>
<name>A0A8J3LW36_9ACTN</name>
<dbReference type="SUPFAM" id="SSF58113">
    <property type="entry name" value="Apolipoprotein A-I"/>
    <property type="match status" value="1"/>
</dbReference>
<accession>A0A8J3LW36</accession>
<organism evidence="3 4">
    <name type="scientific">Planosporangium flavigriseum</name>
    <dbReference type="NCBI Taxonomy" id="373681"/>
    <lineage>
        <taxon>Bacteria</taxon>
        <taxon>Bacillati</taxon>
        <taxon>Actinomycetota</taxon>
        <taxon>Actinomycetes</taxon>
        <taxon>Micromonosporales</taxon>
        <taxon>Micromonosporaceae</taxon>
        <taxon>Planosporangium</taxon>
    </lineage>
</organism>
<dbReference type="Gene3D" id="1.20.5.2950">
    <property type="match status" value="1"/>
</dbReference>
<proteinExistence type="predicted"/>
<keyword evidence="1" id="KW-0175">Coiled coil</keyword>
<evidence type="ECO:0000256" key="2">
    <source>
        <dbReference type="SAM" id="MobiDB-lite"/>
    </source>
</evidence>
<gene>
    <name evidence="3" type="ORF">Pfl04_32930</name>
</gene>
<dbReference type="AlphaFoldDB" id="A0A8J3LW36"/>
<feature type="region of interest" description="Disordered" evidence="2">
    <location>
        <begin position="207"/>
        <end position="251"/>
    </location>
</feature>
<reference evidence="3" key="1">
    <citation type="submission" date="2021-01" db="EMBL/GenBank/DDBJ databases">
        <title>Whole genome shotgun sequence of Planosporangium flavigriseum NBRC 105377.</title>
        <authorList>
            <person name="Komaki H."/>
            <person name="Tamura T."/>
        </authorList>
    </citation>
    <scope>NUCLEOTIDE SEQUENCE</scope>
    <source>
        <strain evidence="3">NBRC 105377</strain>
    </source>
</reference>
<sequence>MTDNRMKDRVKVTLNGMTTPDITATEPPLAESHPNMANQALHVLTLAQRTANEHVHTAQRHADKIRADALAAAEQIAHDADAHAQNLRREAEKVLASARTAAEGAAREAQARVEEAQQNADRIVAEARRQAEAIVANAEHNTEELKQQAQRRYDDVVGSLATKRAALQEQIEALERFDREYRGRLTAFMQAQLRALWADQPQVAGEFDDLEMADDSVPTEQSHAEAPSTSVPGQRKSEKAATDSASAVSAN</sequence>
<protein>
    <recommendedName>
        <fullName evidence="5">Cell division septum initiation DivIVA, interacts with FtsZ, MinD</fullName>
    </recommendedName>
</protein>
<dbReference type="EMBL" id="BONU01000023">
    <property type="protein sequence ID" value="GIG74889.1"/>
    <property type="molecule type" value="Genomic_DNA"/>
</dbReference>
<keyword evidence="4" id="KW-1185">Reference proteome</keyword>
<dbReference type="Proteomes" id="UP000653674">
    <property type="component" value="Unassembled WGS sequence"/>
</dbReference>
<dbReference type="PANTHER" id="PTHR35794">
    <property type="entry name" value="CELL DIVISION PROTEIN DIVIVA"/>
    <property type="match status" value="1"/>
</dbReference>
<evidence type="ECO:0000256" key="1">
    <source>
        <dbReference type="SAM" id="Coils"/>
    </source>
</evidence>
<dbReference type="PANTHER" id="PTHR35794:SF2">
    <property type="entry name" value="CELL DIVISION PROTEIN DIVIVA"/>
    <property type="match status" value="1"/>
</dbReference>
<evidence type="ECO:0000313" key="3">
    <source>
        <dbReference type="EMBL" id="GIG74889.1"/>
    </source>
</evidence>
<feature type="coiled-coil region" evidence="1">
    <location>
        <begin position="70"/>
        <end position="180"/>
    </location>
</feature>